<reference evidence="11 12" key="1">
    <citation type="submission" date="2020-08" db="EMBL/GenBank/DDBJ databases">
        <title>Genomic Encyclopedia of Type Strains, Phase IV (KMG-IV): sequencing the most valuable type-strain genomes for metagenomic binning, comparative biology and taxonomic classification.</title>
        <authorList>
            <person name="Goeker M."/>
        </authorList>
    </citation>
    <scope>NUCLEOTIDE SEQUENCE [LARGE SCALE GENOMIC DNA]</scope>
    <source>
        <strain evidence="11 12">DSM 11099</strain>
    </source>
</reference>
<dbReference type="InterPro" id="IPR026579">
    <property type="entry name" value="FtsQ"/>
</dbReference>
<keyword evidence="5 9" id="KW-0812">Transmembrane</keyword>
<dbReference type="GO" id="GO:0090529">
    <property type="term" value="P:cell septum assembly"/>
    <property type="evidence" value="ECO:0007669"/>
    <property type="project" value="InterPro"/>
</dbReference>
<evidence type="ECO:0000256" key="7">
    <source>
        <dbReference type="ARBA" id="ARBA00023136"/>
    </source>
</evidence>
<dbReference type="Gene3D" id="3.10.20.310">
    <property type="entry name" value="membrane protein fhac"/>
    <property type="match status" value="1"/>
</dbReference>
<keyword evidence="6 9" id="KW-1133">Transmembrane helix</keyword>
<dbReference type="Gene3D" id="3.40.50.11690">
    <property type="entry name" value="Cell division protein FtsQ/DivIB"/>
    <property type="match status" value="1"/>
</dbReference>
<accession>A0A7W9S3F8</accession>
<evidence type="ECO:0000313" key="12">
    <source>
        <dbReference type="Proteomes" id="UP000533306"/>
    </source>
</evidence>
<proteinExistence type="inferred from homology"/>
<dbReference type="InterPro" id="IPR005548">
    <property type="entry name" value="Cell_div_FtsQ/DivIB_C"/>
</dbReference>
<dbReference type="Pfam" id="PF08478">
    <property type="entry name" value="POTRA_1"/>
    <property type="match status" value="1"/>
</dbReference>
<dbReference type="PANTHER" id="PTHR35851">
    <property type="entry name" value="CELL DIVISION PROTEIN FTSQ"/>
    <property type="match status" value="1"/>
</dbReference>
<feature type="domain" description="POTRA" evidence="10">
    <location>
        <begin position="78"/>
        <end position="146"/>
    </location>
</feature>
<comment type="function">
    <text evidence="9">Essential cell division protein.</text>
</comment>
<evidence type="ECO:0000256" key="4">
    <source>
        <dbReference type="ARBA" id="ARBA00022618"/>
    </source>
</evidence>
<keyword evidence="12" id="KW-1185">Reference proteome</keyword>
<evidence type="ECO:0000256" key="1">
    <source>
        <dbReference type="ARBA" id="ARBA00004370"/>
    </source>
</evidence>
<evidence type="ECO:0000256" key="8">
    <source>
        <dbReference type="ARBA" id="ARBA00023306"/>
    </source>
</evidence>
<gene>
    <name evidence="9" type="primary">ftsQ</name>
    <name evidence="11" type="ORF">HNR59_002736</name>
</gene>
<dbReference type="InterPro" id="IPR045335">
    <property type="entry name" value="FtsQ_C_sf"/>
</dbReference>
<dbReference type="PANTHER" id="PTHR35851:SF1">
    <property type="entry name" value="CELL DIVISION PROTEIN FTSQ"/>
    <property type="match status" value="1"/>
</dbReference>
<name>A0A7W9S3F8_9HYPH</name>
<evidence type="ECO:0000256" key="2">
    <source>
        <dbReference type="ARBA" id="ARBA00022475"/>
    </source>
</evidence>
<evidence type="ECO:0000256" key="9">
    <source>
        <dbReference type="HAMAP-Rule" id="MF_00911"/>
    </source>
</evidence>
<dbReference type="InterPro" id="IPR034746">
    <property type="entry name" value="POTRA"/>
</dbReference>
<protein>
    <recommendedName>
        <fullName evidence="9">Cell division protein FtsQ</fullName>
    </recommendedName>
</protein>
<keyword evidence="7 9" id="KW-0472">Membrane</keyword>
<organism evidence="11 12">
    <name type="scientific">Aquamicrobium lusatiense</name>
    <dbReference type="NCBI Taxonomy" id="89772"/>
    <lineage>
        <taxon>Bacteria</taxon>
        <taxon>Pseudomonadati</taxon>
        <taxon>Pseudomonadota</taxon>
        <taxon>Alphaproteobacteria</taxon>
        <taxon>Hyphomicrobiales</taxon>
        <taxon>Phyllobacteriaceae</taxon>
        <taxon>Aquamicrobium</taxon>
    </lineage>
</organism>
<evidence type="ECO:0000259" key="10">
    <source>
        <dbReference type="PROSITE" id="PS51779"/>
    </source>
</evidence>
<comment type="similarity">
    <text evidence="9">Belongs to the FtsQ/DivIB family. FtsQ subfamily.</text>
</comment>
<dbReference type="HAMAP" id="MF_00911">
    <property type="entry name" value="FtsQ_subfam"/>
    <property type="match status" value="1"/>
</dbReference>
<sequence>MVEGRLAGLSPLARPVLPRWLRRPLRVFSRLGEGAYTAPRFAATILSVALLSSSATYGAYIGGQLDDFVQGVTARTGFAVDQIRVVGNQHTSEIDILDRLDLNGWTALVGLDVIDARERISALPWVQHATVRKVYPNTLEVRIDEREPFAIWQQGQSLSVIEKSGRVIAPFTGGRLAALPLIVGVGAPENAPSLVARIEQVPELAGRVKGYVRIGERRWDLYLDNGVKVKLPELDIDAALERLARMDREQGLLGRDIVAVDLRISDRVALELSPDASSARLAALKGAKGGARKAGSSI</sequence>
<keyword evidence="3 9" id="KW-0997">Cell inner membrane</keyword>
<dbReference type="PROSITE" id="PS51779">
    <property type="entry name" value="POTRA"/>
    <property type="match status" value="1"/>
</dbReference>
<keyword evidence="4 9" id="KW-0132">Cell division</keyword>
<evidence type="ECO:0000313" key="11">
    <source>
        <dbReference type="EMBL" id="MBB6013391.1"/>
    </source>
</evidence>
<dbReference type="AlphaFoldDB" id="A0A7W9S3F8"/>
<evidence type="ECO:0000256" key="3">
    <source>
        <dbReference type="ARBA" id="ARBA00022519"/>
    </source>
</evidence>
<dbReference type="GO" id="GO:0005886">
    <property type="term" value="C:plasma membrane"/>
    <property type="evidence" value="ECO:0007669"/>
    <property type="project" value="UniProtKB-SubCell"/>
</dbReference>
<dbReference type="RefSeq" id="WP_183831119.1">
    <property type="nucleotide sequence ID" value="NZ_JACHEU010000001.1"/>
</dbReference>
<keyword evidence="2 9" id="KW-1003">Cell membrane</keyword>
<comment type="subcellular location">
    <subcellularLocation>
        <location evidence="9">Cell inner membrane</location>
        <topology evidence="9">Single-pass type II membrane protein</topology>
    </subcellularLocation>
    <subcellularLocation>
        <location evidence="1">Membrane</location>
    </subcellularLocation>
    <text evidence="9">Localizes to the division septum.</text>
</comment>
<dbReference type="Pfam" id="PF03799">
    <property type="entry name" value="FtsQ_DivIB_C"/>
    <property type="match status" value="1"/>
</dbReference>
<dbReference type="InterPro" id="IPR013685">
    <property type="entry name" value="POTRA_FtsQ_type"/>
</dbReference>
<dbReference type="GO" id="GO:0032153">
    <property type="term" value="C:cell division site"/>
    <property type="evidence" value="ECO:0007669"/>
    <property type="project" value="UniProtKB-UniRule"/>
</dbReference>
<evidence type="ECO:0000256" key="5">
    <source>
        <dbReference type="ARBA" id="ARBA00022692"/>
    </source>
</evidence>
<dbReference type="EMBL" id="JACHEU010000001">
    <property type="protein sequence ID" value="MBB6013391.1"/>
    <property type="molecule type" value="Genomic_DNA"/>
</dbReference>
<dbReference type="Proteomes" id="UP000533306">
    <property type="component" value="Unassembled WGS sequence"/>
</dbReference>
<keyword evidence="8 9" id="KW-0131">Cell cycle</keyword>
<dbReference type="GO" id="GO:0043093">
    <property type="term" value="P:FtsZ-dependent cytokinesis"/>
    <property type="evidence" value="ECO:0007669"/>
    <property type="project" value="UniProtKB-UniRule"/>
</dbReference>
<evidence type="ECO:0000256" key="6">
    <source>
        <dbReference type="ARBA" id="ARBA00022989"/>
    </source>
</evidence>
<comment type="caution">
    <text evidence="11">The sequence shown here is derived from an EMBL/GenBank/DDBJ whole genome shotgun (WGS) entry which is preliminary data.</text>
</comment>